<dbReference type="Proteomes" id="UP001164743">
    <property type="component" value="Chromosome 3A"/>
</dbReference>
<organism evidence="2 3">
    <name type="scientific">Puccinia triticina</name>
    <dbReference type="NCBI Taxonomy" id="208348"/>
    <lineage>
        <taxon>Eukaryota</taxon>
        <taxon>Fungi</taxon>
        <taxon>Dikarya</taxon>
        <taxon>Basidiomycota</taxon>
        <taxon>Pucciniomycotina</taxon>
        <taxon>Pucciniomycetes</taxon>
        <taxon>Pucciniales</taxon>
        <taxon>Pucciniaceae</taxon>
        <taxon>Puccinia</taxon>
    </lineage>
</organism>
<feature type="compositionally biased region" description="Polar residues" evidence="1">
    <location>
        <begin position="22"/>
        <end position="34"/>
    </location>
</feature>
<proteinExistence type="predicted"/>
<dbReference type="EMBL" id="CP110423">
    <property type="protein sequence ID" value="WAQ82643.1"/>
    <property type="molecule type" value="Genomic_DNA"/>
</dbReference>
<reference evidence="2" key="1">
    <citation type="submission" date="2022-10" db="EMBL/GenBank/DDBJ databases">
        <title>Puccinia triticina Genome sequencing and assembly.</title>
        <authorList>
            <person name="Li C."/>
        </authorList>
    </citation>
    <scope>NUCLEOTIDE SEQUENCE</scope>
    <source>
        <strain evidence="2">Pt15</strain>
    </source>
</reference>
<name>A0ABY7CBQ8_9BASI</name>
<dbReference type="GeneID" id="77808477"/>
<feature type="region of interest" description="Disordered" evidence="1">
    <location>
        <begin position="22"/>
        <end position="72"/>
    </location>
</feature>
<gene>
    <name evidence="2" type="ORF">PtA15_3A6</name>
</gene>
<dbReference type="RefSeq" id="XP_053018198.1">
    <property type="nucleotide sequence ID" value="XM_053167694.1"/>
</dbReference>
<evidence type="ECO:0000313" key="2">
    <source>
        <dbReference type="EMBL" id="WAQ82643.1"/>
    </source>
</evidence>
<sequence>MASNRRRPGLSQEEILSLALSQEESGSYGVSQAIANEEDEESLPRRCPFPPPRRSRELLERPELLESESESLESADKIYEMSELESSLSKGSAASNARSLAIINLFRDFEFEIL</sequence>
<evidence type="ECO:0000313" key="3">
    <source>
        <dbReference type="Proteomes" id="UP001164743"/>
    </source>
</evidence>
<feature type="compositionally biased region" description="Basic and acidic residues" evidence="1">
    <location>
        <begin position="54"/>
        <end position="64"/>
    </location>
</feature>
<accession>A0ABY7CBQ8</accession>
<keyword evidence="3" id="KW-1185">Reference proteome</keyword>
<evidence type="ECO:0000256" key="1">
    <source>
        <dbReference type="SAM" id="MobiDB-lite"/>
    </source>
</evidence>
<protein>
    <submittedName>
        <fullName evidence="2">Uncharacterized protein</fullName>
    </submittedName>
</protein>